<sequence>MAAVATNPPVAANALINPADGPYMTFPPFPALPAGMGIMSFKEFKERGICMEPGPDDAEVDALGIPTIPLIHPHKNNMCKTNTKRKRKAEEATARKKAGLPASRVPWYEQWEDGELVRFSHGFNPNSSRFERIHAAAGDFANGRTWPTTFATETGPKFIWERYQRYIGIQQGSTAPKEKEKDKKDAEDDGMSDDDMDDDEGEEVEESVGGLNSASNGHVVNDRDLPALVAKNKAAATNEENLSRFFDSPERSTKVFLSSYAREKGFLWSDINLECMPRILSFFFRFLIRSKVLPENERSLRRSIEVVTLAQTELPNCSALAKVFPDAFSKACTKSWGSKKEPFVLLNVEGFLKPLDAAAPDEPTESEEDKAIVPASEKEPSGWDTPGWGSTTVNDAAPWGTGGWSNVEKVEPDPVDDWTLPEVKGHSEMGLESFPSTHRTGIVETSTRRIKAIIGPNSNPPPKPPQAEGATGLDADGVEIDLDANFTKVVFAPMPVDWDGGECPVYSKPTILSTSQGPVVGEPTAASASTTQKPYDPLNDDITLLIESNEAQVALLREGMLVGGTWVQIVRHEEAAKKKKKGKSKKAAPVYWYLEEVTITAPSFWAVAASDSESNKSIL</sequence>
<dbReference type="AlphaFoldDB" id="A0A9P5YYI8"/>
<organism evidence="2 3">
    <name type="scientific">Pholiota conissans</name>
    <dbReference type="NCBI Taxonomy" id="109636"/>
    <lineage>
        <taxon>Eukaryota</taxon>
        <taxon>Fungi</taxon>
        <taxon>Dikarya</taxon>
        <taxon>Basidiomycota</taxon>
        <taxon>Agaricomycotina</taxon>
        <taxon>Agaricomycetes</taxon>
        <taxon>Agaricomycetidae</taxon>
        <taxon>Agaricales</taxon>
        <taxon>Agaricineae</taxon>
        <taxon>Strophariaceae</taxon>
        <taxon>Pholiota</taxon>
    </lineage>
</organism>
<dbReference type="Proteomes" id="UP000807469">
    <property type="component" value="Unassembled WGS sequence"/>
</dbReference>
<name>A0A9P5YYI8_9AGAR</name>
<evidence type="ECO:0000256" key="1">
    <source>
        <dbReference type="SAM" id="MobiDB-lite"/>
    </source>
</evidence>
<accession>A0A9P5YYI8</accession>
<evidence type="ECO:0000313" key="2">
    <source>
        <dbReference type="EMBL" id="KAF9477000.1"/>
    </source>
</evidence>
<feature type="region of interest" description="Disordered" evidence="1">
    <location>
        <begin position="356"/>
        <end position="387"/>
    </location>
</feature>
<protein>
    <submittedName>
        <fullName evidence="2">Uncharacterized protein</fullName>
    </submittedName>
</protein>
<feature type="region of interest" description="Disordered" evidence="1">
    <location>
        <begin position="170"/>
        <end position="219"/>
    </location>
</feature>
<reference evidence="2" key="1">
    <citation type="submission" date="2020-11" db="EMBL/GenBank/DDBJ databases">
        <authorList>
            <consortium name="DOE Joint Genome Institute"/>
            <person name="Ahrendt S."/>
            <person name="Riley R."/>
            <person name="Andreopoulos W."/>
            <person name="Labutti K."/>
            <person name="Pangilinan J."/>
            <person name="Ruiz-Duenas F.J."/>
            <person name="Barrasa J.M."/>
            <person name="Sanchez-Garcia M."/>
            <person name="Camarero S."/>
            <person name="Miyauchi S."/>
            <person name="Serrano A."/>
            <person name="Linde D."/>
            <person name="Babiker R."/>
            <person name="Drula E."/>
            <person name="Ayuso-Fernandez I."/>
            <person name="Pacheco R."/>
            <person name="Padilla G."/>
            <person name="Ferreira P."/>
            <person name="Barriuso J."/>
            <person name="Kellner H."/>
            <person name="Castanera R."/>
            <person name="Alfaro M."/>
            <person name="Ramirez L."/>
            <person name="Pisabarro A.G."/>
            <person name="Kuo A."/>
            <person name="Tritt A."/>
            <person name="Lipzen A."/>
            <person name="He G."/>
            <person name="Yan M."/>
            <person name="Ng V."/>
            <person name="Cullen D."/>
            <person name="Martin F."/>
            <person name="Rosso M.-N."/>
            <person name="Henrissat B."/>
            <person name="Hibbett D."/>
            <person name="Martinez A.T."/>
            <person name="Grigoriev I.V."/>
        </authorList>
    </citation>
    <scope>NUCLEOTIDE SEQUENCE</scope>
    <source>
        <strain evidence="2">CIRM-BRFM 674</strain>
    </source>
</reference>
<dbReference type="GO" id="GO:0033167">
    <property type="term" value="C:ARC complex"/>
    <property type="evidence" value="ECO:0007669"/>
    <property type="project" value="InterPro"/>
</dbReference>
<dbReference type="EMBL" id="MU155275">
    <property type="protein sequence ID" value="KAF9477000.1"/>
    <property type="molecule type" value="Genomic_DNA"/>
</dbReference>
<dbReference type="OrthoDB" id="435402at2759"/>
<dbReference type="InterPro" id="IPR018606">
    <property type="entry name" value="Arb1"/>
</dbReference>
<dbReference type="GO" id="GO:0031047">
    <property type="term" value="P:regulatory ncRNA-mediated gene silencing"/>
    <property type="evidence" value="ECO:0007669"/>
    <property type="project" value="InterPro"/>
</dbReference>
<feature type="compositionally biased region" description="Acidic residues" evidence="1">
    <location>
        <begin position="187"/>
        <end position="206"/>
    </location>
</feature>
<dbReference type="Pfam" id="PF09692">
    <property type="entry name" value="Arb1"/>
    <property type="match status" value="1"/>
</dbReference>
<proteinExistence type="predicted"/>
<keyword evidence="3" id="KW-1185">Reference proteome</keyword>
<comment type="caution">
    <text evidence="2">The sequence shown here is derived from an EMBL/GenBank/DDBJ whole genome shotgun (WGS) entry which is preliminary data.</text>
</comment>
<feature type="compositionally biased region" description="Basic and acidic residues" evidence="1">
    <location>
        <begin position="176"/>
        <end position="186"/>
    </location>
</feature>
<evidence type="ECO:0000313" key="3">
    <source>
        <dbReference type="Proteomes" id="UP000807469"/>
    </source>
</evidence>
<gene>
    <name evidence="2" type="ORF">BDN70DRAFT_995284</name>
</gene>
<feature type="region of interest" description="Disordered" evidence="1">
    <location>
        <begin position="513"/>
        <end position="533"/>
    </location>
</feature>